<dbReference type="PANTHER" id="PTHR28457:SF1">
    <property type="entry name" value="CILIA- AND FLAGELLA-ASSOCIATED PROTEIN 119"/>
    <property type="match status" value="1"/>
</dbReference>
<evidence type="ECO:0000313" key="2">
    <source>
        <dbReference type="Proteomes" id="UP001044222"/>
    </source>
</evidence>
<evidence type="ECO:0008006" key="3">
    <source>
        <dbReference type="Google" id="ProtNLM"/>
    </source>
</evidence>
<dbReference type="PANTHER" id="PTHR28457">
    <property type="entry name" value="COILED-COIL DOMAIN-CONTAINING PROTEIN 189"/>
    <property type="match status" value="1"/>
</dbReference>
<gene>
    <name evidence="1" type="ORF">ANANG_G00044660</name>
</gene>
<accession>A0A9D3MU65</accession>
<dbReference type="Proteomes" id="UP001044222">
    <property type="component" value="Unassembled WGS sequence"/>
</dbReference>
<dbReference type="EMBL" id="JAFIRN010000002">
    <property type="protein sequence ID" value="KAG5855039.1"/>
    <property type="molecule type" value="Genomic_DNA"/>
</dbReference>
<dbReference type="Pfam" id="PF14769">
    <property type="entry name" value="CLAMP"/>
    <property type="match status" value="1"/>
</dbReference>
<name>A0A9D3MU65_ANGAN</name>
<comment type="caution">
    <text evidence="1">The sequence shown here is derived from an EMBL/GenBank/DDBJ whole genome shotgun (WGS) entry which is preliminary data.</text>
</comment>
<dbReference type="InterPro" id="IPR032727">
    <property type="entry name" value="CLAMP"/>
</dbReference>
<protein>
    <recommendedName>
        <fullName evidence="3">Coiled-coil domain-containing protein 189</fullName>
    </recommendedName>
</protein>
<reference evidence="1" key="1">
    <citation type="submission" date="2021-01" db="EMBL/GenBank/DDBJ databases">
        <title>A chromosome-scale assembly of European eel, Anguilla anguilla.</title>
        <authorList>
            <person name="Henkel C."/>
            <person name="Jong-Raadsen S.A."/>
            <person name="Dufour S."/>
            <person name="Weltzien F.-A."/>
            <person name="Palstra A.P."/>
            <person name="Pelster B."/>
            <person name="Spaink H.P."/>
            <person name="Van Den Thillart G.E."/>
            <person name="Jansen H."/>
            <person name="Zahm M."/>
            <person name="Klopp C."/>
            <person name="Cedric C."/>
            <person name="Louis A."/>
            <person name="Berthelot C."/>
            <person name="Parey E."/>
            <person name="Roest Crollius H."/>
            <person name="Montfort J."/>
            <person name="Robinson-Rechavi M."/>
            <person name="Bucao C."/>
            <person name="Bouchez O."/>
            <person name="Gislard M."/>
            <person name="Lluch J."/>
            <person name="Milhes M."/>
            <person name="Lampietro C."/>
            <person name="Lopez Roques C."/>
            <person name="Donnadieu C."/>
            <person name="Braasch I."/>
            <person name="Desvignes T."/>
            <person name="Postlethwait J."/>
            <person name="Bobe J."/>
            <person name="Guiguen Y."/>
            <person name="Dirks R."/>
        </authorList>
    </citation>
    <scope>NUCLEOTIDE SEQUENCE</scope>
    <source>
        <strain evidence="1">Tag_6206</strain>
        <tissue evidence="1">Liver</tissue>
    </source>
</reference>
<evidence type="ECO:0000313" key="1">
    <source>
        <dbReference type="EMBL" id="KAG5855039.1"/>
    </source>
</evidence>
<dbReference type="AlphaFoldDB" id="A0A9D3MU65"/>
<organism evidence="1 2">
    <name type="scientific">Anguilla anguilla</name>
    <name type="common">European freshwater eel</name>
    <name type="synonym">Muraena anguilla</name>
    <dbReference type="NCBI Taxonomy" id="7936"/>
    <lineage>
        <taxon>Eukaryota</taxon>
        <taxon>Metazoa</taxon>
        <taxon>Chordata</taxon>
        <taxon>Craniata</taxon>
        <taxon>Vertebrata</taxon>
        <taxon>Euteleostomi</taxon>
        <taxon>Actinopterygii</taxon>
        <taxon>Neopterygii</taxon>
        <taxon>Teleostei</taxon>
        <taxon>Anguilliformes</taxon>
        <taxon>Anguillidae</taxon>
        <taxon>Anguilla</taxon>
    </lineage>
</organism>
<proteinExistence type="predicted"/>
<keyword evidence="2" id="KW-1185">Reference proteome</keyword>
<sequence length="189" mass="21692">MIPHHPKPTVLLWADVSYTDMEEIDNTKSTPELKRVLCKLLGIQMNQSMTRVLSNMYLHALLFCRRTGLNREQTSVLLSIIKAIHAANVETLLNNMDQCFTFCSELLLCHSSMRPPFSIDLFNSEQMTQILQYLVNIYFRHFSLYKYIFTTQVQLNLSLSYSEIPGAIESGSSGKIGIINPSNSYRDFQ</sequence>